<gene>
    <name evidence="1" type="ORF">GCM10007895_23710</name>
</gene>
<dbReference type="AlphaFoldDB" id="A0AA37RXR3"/>
<accession>A0AA37RXR3</accession>
<sequence>MEPQFTKQAVQLTFSGDGGGVTGGAGCGALELGLHAVTVAAQPIAALIFKKLLRFIQKTLLYSA</sequence>
<comment type="caution">
    <text evidence="1">The sequence shown here is derived from an EMBL/GenBank/DDBJ whole genome shotgun (WGS) entry which is preliminary data.</text>
</comment>
<dbReference type="Proteomes" id="UP001161422">
    <property type="component" value="Unassembled WGS sequence"/>
</dbReference>
<reference evidence="1" key="1">
    <citation type="journal article" date="2014" name="Int. J. Syst. Evol. Microbiol.">
        <title>Complete genome sequence of Corynebacterium casei LMG S-19264T (=DSM 44701T), isolated from a smear-ripened cheese.</title>
        <authorList>
            <consortium name="US DOE Joint Genome Institute (JGI-PGF)"/>
            <person name="Walter F."/>
            <person name="Albersmeier A."/>
            <person name="Kalinowski J."/>
            <person name="Ruckert C."/>
        </authorList>
    </citation>
    <scope>NUCLEOTIDE SEQUENCE</scope>
    <source>
        <strain evidence="1">NBRC 101628</strain>
    </source>
</reference>
<proteinExistence type="predicted"/>
<keyword evidence="2" id="KW-1185">Reference proteome</keyword>
<organism evidence="1 2">
    <name type="scientific">Paraferrimonas sedimenticola</name>
    <dbReference type="NCBI Taxonomy" id="375674"/>
    <lineage>
        <taxon>Bacteria</taxon>
        <taxon>Pseudomonadati</taxon>
        <taxon>Pseudomonadota</taxon>
        <taxon>Gammaproteobacteria</taxon>
        <taxon>Alteromonadales</taxon>
        <taxon>Ferrimonadaceae</taxon>
        <taxon>Paraferrimonas</taxon>
    </lineage>
</organism>
<protein>
    <submittedName>
        <fullName evidence="1">Uncharacterized protein</fullName>
    </submittedName>
</protein>
<name>A0AA37RXR3_9GAMM</name>
<evidence type="ECO:0000313" key="1">
    <source>
        <dbReference type="EMBL" id="GLP97065.1"/>
    </source>
</evidence>
<reference evidence="1" key="2">
    <citation type="submission" date="2023-01" db="EMBL/GenBank/DDBJ databases">
        <title>Draft genome sequence of Paraferrimonas sedimenticola strain NBRC 101628.</title>
        <authorList>
            <person name="Sun Q."/>
            <person name="Mori K."/>
        </authorList>
    </citation>
    <scope>NUCLEOTIDE SEQUENCE</scope>
    <source>
        <strain evidence="1">NBRC 101628</strain>
    </source>
</reference>
<evidence type="ECO:0000313" key="2">
    <source>
        <dbReference type="Proteomes" id="UP001161422"/>
    </source>
</evidence>
<dbReference type="EMBL" id="BSNC01000005">
    <property type="protein sequence ID" value="GLP97065.1"/>
    <property type="molecule type" value="Genomic_DNA"/>
</dbReference>